<dbReference type="RefSeq" id="XP_025368056.1">
    <property type="nucleotide sequence ID" value="XM_025514429.1"/>
</dbReference>
<proteinExistence type="predicted"/>
<organism evidence="2 3">
    <name type="scientific">Ceraceosorus guamensis</name>
    <dbReference type="NCBI Taxonomy" id="1522189"/>
    <lineage>
        <taxon>Eukaryota</taxon>
        <taxon>Fungi</taxon>
        <taxon>Dikarya</taxon>
        <taxon>Basidiomycota</taxon>
        <taxon>Ustilaginomycotina</taxon>
        <taxon>Exobasidiomycetes</taxon>
        <taxon>Ceraceosorales</taxon>
        <taxon>Ceraceosoraceae</taxon>
        <taxon>Ceraceosorus</taxon>
    </lineage>
</organism>
<dbReference type="GeneID" id="37036299"/>
<dbReference type="EMBL" id="KZ819404">
    <property type="protein sequence ID" value="PWN40896.1"/>
    <property type="molecule type" value="Genomic_DNA"/>
</dbReference>
<evidence type="ECO:0000313" key="3">
    <source>
        <dbReference type="Proteomes" id="UP000245783"/>
    </source>
</evidence>
<dbReference type="InParanoid" id="A0A316VTH8"/>
<reference evidence="2 3" key="1">
    <citation type="journal article" date="2018" name="Mol. Biol. Evol.">
        <title>Broad Genomic Sampling Reveals a Smut Pathogenic Ancestry of the Fungal Clade Ustilaginomycotina.</title>
        <authorList>
            <person name="Kijpornyongpan T."/>
            <person name="Mondo S.J."/>
            <person name="Barry K."/>
            <person name="Sandor L."/>
            <person name="Lee J."/>
            <person name="Lipzen A."/>
            <person name="Pangilinan J."/>
            <person name="LaButti K."/>
            <person name="Hainaut M."/>
            <person name="Henrissat B."/>
            <person name="Grigoriev I.V."/>
            <person name="Spatafora J.W."/>
            <person name="Aime M.C."/>
        </authorList>
    </citation>
    <scope>NUCLEOTIDE SEQUENCE [LARGE SCALE GENOMIC DNA]</scope>
    <source>
        <strain evidence="2 3">MCA 4658</strain>
    </source>
</reference>
<gene>
    <name evidence="2" type="ORF">IE81DRAFT_325150</name>
</gene>
<dbReference type="AlphaFoldDB" id="A0A316VTH8"/>
<keyword evidence="1" id="KW-0175">Coiled coil</keyword>
<feature type="coiled-coil region" evidence="1">
    <location>
        <begin position="3"/>
        <end position="62"/>
    </location>
</feature>
<keyword evidence="3" id="KW-1185">Reference proteome</keyword>
<evidence type="ECO:0000256" key="1">
    <source>
        <dbReference type="SAM" id="Coils"/>
    </source>
</evidence>
<dbReference type="Proteomes" id="UP000245783">
    <property type="component" value="Unassembled WGS sequence"/>
</dbReference>
<name>A0A316VTH8_9BASI</name>
<accession>A0A316VTH8</accession>
<protein>
    <submittedName>
        <fullName evidence="2">Uncharacterized protein</fullName>
    </submittedName>
</protein>
<sequence>MRVERLEEELAQTKAKVERIETSYNEEKIQERERFDALAVELSIARCQIEDLQEDLDSASAEQEIQGKTDKDYQNLKDAMLRMWLSTPESIRDEILATTRHVASSETSRS</sequence>
<evidence type="ECO:0000313" key="2">
    <source>
        <dbReference type="EMBL" id="PWN40896.1"/>
    </source>
</evidence>